<protein>
    <submittedName>
        <fullName evidence="2">Uncharacterized protein</fullName>
    </submittedName>
</protein>
<name>A0A1F5T057_9BACT</name>
<proteinExistence type="predicted"/>
<gene>
    <name evidence="2" type="ORF">A2478_05200</name>
</gene>
<sequence length="212" mass="23251">MVFAVMSLAVACDTPSGDQNNDTVAGADNGTVPPDTGKTDSGQPVDSSPPDDSGGELCSGEEELYSYEIWDDHAGDRGLGGFVMLDYCVSQELYELLTVTLPGIWVQTDPPLDRMGREWEPFELTVKPVEADFELRAQATCPNADFYLEGGDFSLCIEDDMSLNLCTDRQACQGVFNGYVEADTVQFFKSTEISLTYEFCTSTCNTRSYKKL</sequence>
<evidence type="ECO:0000313" key="2">
    <source>
        <dbReference type="EMBL" id="OGF31851.1"/>
    </source>
</evidence>
<evidence type="ECO:0000256" key="1">
    <source>
        <dbReference type="SAM" id="MobiDB-lite"/>
    </source>
</evidence>
<dbReference type="EMBL" id="MFGJ01000007">
    <property type="protein sequence ID" value="OGF31851.1"/>
    <property type="molecule type" value="Genomic_DNA"/>
</dbReference>
<accession>A0A1F5T057</accession>
<reference evidence="2 3" key="1">
    <citation type="journal article" date="2016" name="Nat. Commun.">
        <title>Thousands of microbial genomes shed light on interconnected biogeochemical processes in an aquifer system.</title>
        <authorList>
            <person name="Anantharaman K."/>
            <person name="Brown C.T."/>
            <person name="Hug L.A."/>
            <person name="Sharon I."/>
            <person name="Castelle C.J."/>
            <person name="Probst A.J."/>
            <person name="Thomas B.C."/>
            <person name="Singh A."/>
            <person name="Wilkins M.J."/>
            <person name="Karaoz U."/>
            <person name="Brodie E.L."/>
            <person name="Williams K.H."/>
            <person name="Hubbard S.S."/>
            <person name="Banfield J.F."/>
        </authorList>
    </citation>
    <scope>NUCLEOTIDE SEQUENCE [LARGE SCALE GENOMIC DNA]</scope>
</reference>
<dbReference type="Proteomes" id="UP000179001">
    <property type="component" value="Unassembled WGS sequence"/>
</dbReference>
<evidence type="ECO:0000313" key="3">
    <source>
        <dbReference type="Proteomes" id="UP000179001"/>
    </source>
</evidence>
<dbReference type="STRING" id="1798002.A2478_05200"/>
<comment type="caution">
    <text evidence="2">The sequence shown here is derived from an EMBL/GenBank/DDBJ whole genome shotgun (WGS) entry which is preliminary data.</text>
</comment>
<dbReference type="AlphaFoldDB" id="A0A1F5T057"/>
<organism evidence="2 3">
    <name type="scientific">Candidatus Falkowbacteria bacterium RIFOXYC2_FULL_36_12</name>
    <dbReference type="NCBI Taxonomy" id="1798002"/>
    <lineage>
        <taxon>Bacteria</taxon>
        <taxon>Candidatus Falkowiibacteriota</taxon>
    </lineage>
</organism>
<feature type="region of interest" description="Disordered" evidence="1">
    <location>
        <begin position="14"/>
        <end position="58"/>
    </location>
</feature>